<organism evidence="1 2">
    <name type="scientific">Mycena chlorophos</name>
    <name type="common">Agaric fungus</name>
    <name type="synonym">Agaricus chlorophos</name>
    <dbReference type="NCBI Taxonomy" id="658473"/>
    <lineage>
        <taxon>Eukaryota</taxon>
        <taxon>Fungi</taxon>
        <taxon>Dikarya</taxon>
        <taxon>Basidiomycota</taxon>
        <taxon>Agaricomycotina</taxon>
        <taxon>Agaricomycetes</taxon>
        <taxon>Agaricomycetidae</taxon>
        <taxon>Agaricales</taxon>
        <taxon>Marasmiineae</taxon>
        <taxon>Mycenaceae</taxon>
        <taxon>Mycena</taxon>
    </lineage>
</organism>
<protein>
    <submittedName>
        <fullName evidence="1">Uncharacterized protein</fullName>
    </submittedName>
</protein>
<reference evidence="1" key="1">
    <citation type="submission" date="2014-09" db="EMBL/GenBank/DDBJ databases">
        <title>Genome sequence of the luminous mushroom Mycena chlorophos for searching fungal bioluminescence genes.</title>
        <authorList>
            <person name="Tanaka Y."/>
            <person name="Kasuga D."/>
            <person name="Oba Y."/>
            <person name="Hase S."/>
            <person name="Sato K."/>
            <person name="Oba Y."/>
            <person name="Sakakibara Y."/>
        </authorList>
    </citation>
    <scope>NUCLEOTIDE SEQUENCE</scope>
</reference>
<proteinExistence type="predicted"/>
<dbReference type="EMBL" id="DF838371">
    <property type="protein sequence ID" value="GAT42880.1"/>
    <property type="molecule type" value="Genomic_DNA"/>
</dbReference>
<accession>A0ABQ0KVN7</accession>
<sequence length="122" mass="13941">MASRSPVLYTCKTNASAALPIHETATSRNPCLKEFDHVAVLRSRQISSVWGAQVTIRLGPNLLKMVFNFQRQFPPSRMDIAVPLRTHAGKARQDIRISRWADGKGRGGFQREEFKRRHGRWL</sequence>
<evidence type="ECO:0000313" key="2">
    <source>
        <dbReference type="Proteomes" id="UP000815677"/>
    </source>
</evidence>
<keyword evidence="2" id="KW-1185">Reference proteome</keyword>
<gene>
    <name evidence="1" type="ORF">MCHLO_00577</name>
</gene>
<dbReference type="Proteomes" id="UP000815677">
    <property type="component" value="Unassembled WGS sequence"/>
</dbReference>
<evidence type="ECO:0000313" key="1">
    <source>
        <dbReference type="EMBL" id="GAT42880.1"/>
    </source>
</evidence>
<name>A0ABQ0KVN7_MYCCL</name>